<reference evidence="1" key="2">
    <citation type="submission" date="2022-10" db="EMBL/GenBank/DDBJ databases">
        <authorList>
            <person name="Ngo T.-E."/>
        </authorList>
    </citation>
    <scope>NUCLEOTIDE SEQUENCE</scope>
    <source>
        <strain evidence="1">JHB</strain>
    </source>
</reference>
<evidence type="ECO:0000313" key="1">
    <source>
        <dbReference type="EMBL" id="WAN70002.1"/>
    </source>
</evidence>
<name>A0A9Q9SUR4_MOOP1</name>
<organism evidence="1">
    <name type="scientific">Moorena producens (strain JHB)</name>
    <dbReference type="NCBI Taxonomy" id="1454205"/>
    <lineage>
        <taxon>Bacteria</taxon>
        <taxon>Bacillati</taxon>
        <taxon>Cyanobacteriota</taxon>
        <taxon>Cyanophyceae</taxon>
        <taxon>Coleofasciculales</taxon>
        <taxon>Coleofasciculaceae</taxon>
        <taxon>Moorena</taxon>
    </lineage>
</organism>
<dbReference type="AlphaFoldDB" id="A0A9Q9SUR4"/>
<gene>
    <name evidence="1" type="ORF">BJP36_38690</name>
</gene>
<proteinExistence type="predicted"/>
<dbReference type="Proteomes" id="UP000176944">
    <property type="component" value="Chromosome"/>
</dbReference>
<accession>A0A9Q9SUR4</accession>
<protein>
    <submittedName>
        <fullName evidence="1">Uncharacterized protein</fullName>
    </submittedName>
</protein>
<dbReference type="EMBL" id="CP017708">
    <property type="protein sequence ID" value="WAN70002.1"/>
    <property type="molecule type" value="Genomic_DNA"/>
</dbReference>
<sequence>MKVPPGMKVIPSGQLFTVGDALTGVAVPKTRHTVRKLRKSLKRSDFNQGVFIFDPEKRLVCKHMRYLRCGQRSAVSYQPLAKG</sequence>
<reference evidence="1" key="1">
    <citation type="journal article" date="2017" name="Proc. Natl. Acad. Sci. U.S.A.">
        <title>Comparative genomics uncovers the prolific and distinctive metabolic potential of the cyanobacterial genus Moorea.</title>
        <authorList>
            <person name="Leao T."/>
            <person name="Castelao G."/>
            <person name="Korobeynikov A."/>
            <person name="Monroe E.A."/>
            <person name="Podell S."/>
            <person name="Glukhov E."/>
            <person name="Allen E.E."/>
            <person name="Gerwick W.H."/>
            <person name="Gerwick L."/>
        </authorList>
    </citation>
    <scope>NUCLEOTIDE SEQUENCE</scope>
    <source>
        <strain evidence="1">JHB</strain>
    </source>
</reference>